<dbReference type="OrthoDB" id="9788272at2"/>
<keyword evidence="1 4" id="KW-0808">Transferase</keyword>
<dbReference type="PANTHER" id="PTHR43584">
    <property type="entry name" value="NUCLEOTIDYL TRANSFERASE"/>
    <property type="match status" value="1"/>
</dbReference>
<dbReference type="InterPro" id="IPR029044">
    <property type="entry name" value="Nucleotide-diphossugar_trans"/>
</dbReference>
<evidence type="ECO:0000259" key="3">
    <source>
        <dbReference type="Pfam" id="PF00483"/>
    </source>
</evidence>
<dbReference type="PANTHER" id="PTHR43584:SF8">
    <property type="entry name" value="N-ACETYLMURAMATE ALPHA-1-PHOSPHATE URIDYLYLTRANSFERASE"/>
    <property type="match status" value="1"/>
</dbReference>
<dbReference type="Pfam" id="PF00483">
    <property type="entry name" value="NTP_transferase"/>
    <property type="match status" value="1"/>
</dbReference>
<evidence type="ECO:0000256" key="1">
    <source>
        <dbReference type="ARBA" id="ARBA00022679"/>
    </source>
</evidence>
<protein>
    <submittedName>
        <fullName evidence="4">Mannose-1-phosphate guanylyltransferase</fullName>
    </submittedName>
</protein>
<dbReference type="RefSeq" id="WP_123592309.1">
    <property type="nucleotide sequence ID" value="NZ_AYKF01000123.1"/>
</dbReference>
<dbReference type="AlphaFoldDB" id="A0A423PGK4"/>
<dbReference type="InterPro" id="IPR005835">
    <property type="entry name" value="NTP_transferase_dom"/>
</dbReference>
<proteinExistence type="predicted"/>
<dbReference type="EMBL" id="AYKF01000123">
    <property type="protein sequence ID" value="ROO24789.1"/>
    <property type="molecule type" value="Genomic_DNA"/>
</dbReference>
<keyword evidence="2 4" id="KW-0548">Nucleotidyltransferase</keyword>
<evidence type="ECO:0000313" key="4">
    <source>
        <dbReference type="EMBL" id="ROO24789.1"/>
    </source>
</evidence>
<dbReference type="InterPro" id="IPR050065">
    <property type="entry name" value="GlmU-like"/>
</dbReference>
<sequence length="220" mass="22965">MKAMILAAGRGERLRPLTDHTPKPLLPVGGRPLIGHHLAALAAAGFDEVVINVAYRGDQIRAALGDGRAQGLPIRYSVEQPGALDTGGGVRNALAMLGEAPFALISADVFTDFDYARLAGVSGDGAHVVLVDNPAHHVDGDFGLDAHGRLVEAPPRRTYAGIGVYAPALFRAVEAQRFPLVQVIRQAMAGGRASGQHHAGRWIDVGRPSALAAAREAAGD</sequence>
<feature type="domain" description="Nucleotidyl transferase" evidence="3">
    <location>
        <begin position="2"/>
        <end position="216"/>
    </location>
</feature>
<reference evidence="4 5" key="1">
    <citation type="submission" date="2013-10" db="EMBL/GenBank/DDBJ databases">
        <title>Salinisphaera halophila YIM 95161 Genome Sequencing.</title>
        <authorList>
            <person name="Lai Q."/>
            <person name="Li C."/>
            <person name="Shao Z."/>
        </authorList>
    </citation>
    <scope>NUCLEOTIDE SEQUENCE [LARGE SCALE GENOMIC DNA]</scope>
    <source>
        <strain evidence="4 5">YIM 95161</strain>
    </source>
</reference>
<evidence type="ECO:0000256" key="2">
    <source>
        <dbReference type="ARBA" id="ARBA00022695"/>
    </source>
</evidence>
<dbReference type="InterPro" id="IPR054790">
    <property type="entry name" value="MurU"/>
</dbReference>
<dbReference type="SUPFAM" id="SSF53448">
    <property type="entry name" value="Nucleotide-diphospho-sugar transferases"/>
    <property type="match status" value="1"/>
</dbReference>
<dbReference type="Proteomes" id="UP000285123">
    <property type="component" value="Unassembled WGS sequence"/>
</dbReference>
<dbReference type="CDD" id="cd06422">
    <property type="entry name" value="NTP_transferase_like_1"/>
    <property type="match status" value="1"/>
</dbReference>
<dbReference type="GO" id="GO:0016779">
    <property type="term" value="F:nucleotidyltransferase activity"/>
    <property type="evidence" value="ECO:0007669"/>
    <property type="project" value="UniProtKB-KW"/>
</dbReference>
<gene>
    <name evidence="4" type="ORF">SAHL_15465</name>
</gene>
<dbReference type="NCBIfam" id="NF045761">
    <property type="entry name" value="NAMPUrTaseMurU"/>
    <property type="match status" value="1"/>
</dbReference>
<comment type="caution">
    <text evidence="4">The sequence shown here is derived from an EMBL/GenBank/DDBJ whole genome shotgun (WGS) entry which is preliminary data.</text>
</comment>
<organism evidence="4 5">
    <name type="scientific">Salinisphaera orenii YIM 95161</name>
    <dbReference type="NCBI Taxonomy" id="1051139"/>
    <lineage>
        <taxon>Bacteria</taxon>
        <taxon>Pseudomonadati</taxon>
        <taxon>Pseudomonadota</taxon>
        <taxon>Gammaproteobacteria</taxon>
        <taxon>Salinisphaerales</taxon>
        <taxon>Salinisphaeraceae</taxon>
        <taxon>Salinisphaera</taxon>
    </lineage>
</organism>
<accession>A0A423PGK4</accession>
<name>A0A423PGK4_9GAMM</name>
<dbReference type="Gene3D" id="3.90.550.10">
    <property type="entry name" value="Spore Coat Polysaccharide Biosynthesis Protein SpsA, Chain A"/>
    <property type="match status" value="1"/>
</dbReference>
<evidence type="ECO:0000313" key="5">
    <source>
        <dbReference type="Proteomes" id="UP000285123"/>
    </source>
</evidence>